<gene>
    <name evidence="2" type="ORF">GCM10007971_18600</name>
</gene>
<reference evidence="2" key="1">
    <citation type="journal article" date="2014" name="Int. J. Syst. Evol. Microbiol.">
        <title>Complete genome sequence of Corynebacterium casei LMG S-19264T (=DSM 44701T), isolated from a smear-ripened cheese.</title>
        <authorList>
            <consortium name="US DOE Joint Genome Institute (JGI-PGF)"/>
            <person name="Walter F."/>
            <person name="Albersmeier A."/>
            <person name="Kalinowski J."/>
            <person name="Ruckert C."/>
        </authorList>
    </citation>
    <scope>NUCLEOTIDE SEQUENCE</scope>
    <source>
        <strain evidence="2">JCM 17251</strain>
    </source>
</reference>
<dbReference type="EMBL" id="BMOS01000011">
    <property type="protein sequence ID" value="GGN57550.1"/>
    <property type="molecule type" value="Genomic_DNA"/>
</dbReference>
<dbReference type="AlphaFoldDB" id="A0A917XYS6"/>
<proteinExistence type="predicted"/>
<keyword evidence="2" id="KW-0489">Methyltransferase</keyword>
<keyword evidence="2" id="KW-0808">Transferase</keyword>
<comment type="caution">
    <text evidence="2">The sequence shown here is derived from an EMBL/GenBank/DDBJ whole genome shotgun (WGS) entry which is preliminary data.</text>
</comment>
<sequence>MLDYSKSFIETQFPVSKVSKESYKERKAVQGQTLTGLGKWWGRKPLILVRATILGLLLPISENPNKDRDIFLKLLTMDNEGLLMRKSKNIPTKQVFQLLTNNEKEKYFSTNSTVDKPTYRKEIKKTEKDHLQQLVFNRLSYDDKLKYSDRPEHIKNLPESAWQEINDHLETTASNLQELTRQLGEKRYGHVPRIGDCFAGGGSIPFEAGRMGADIYASDLNPVASLLTWASLNIAGANHEEIAKLQEFQHKVYEETNNIILSWGIEENEQGWRGNAYLYCNETTCPECRYKIPLLPTLIIGRGPTNTIARLEKDSINKNYKIKIIENVSNEELKQAEKNVTINDYSLKCPNCMNSTPIPSIRKDKDDGILRDYRYNTPNELRKWDNTDFKNQDTDIFTERLYCIRYEEVITDSNGNEKIIRHFVEPNEKDIENEHKVEALLRERFNQWREKGYLPNSLIEKGWNTNQLTYEKGWTNWSNLYNPRQLLLTGLLFEVADRFAENRKEKVIALLGINKCANWNSKLSRWDKGKSPSVKDIFYNQSFNTLFNYGCRGLTLYKSIWFFNINSYPINSKSIIKPLNASEVEYESDIWITDPPYADAVHYHELAELFLAWDKNMIRNIFPEWYSDSKRVLAVKGTGESFNKSMIYIYKNLSKKMPDNGTQVVMFTHQDTKVWAELAMILWSSGLRVVSAWNIATETESGGLKDGGNYVKGTVLLILKKQTSEDIAFQDELYRKIKKEVQFQIDSMRNLDDKEDPNFTDADYLLAAYASSLKVLTAYKDIEGIDVQYELSKSRNSDEENPIEALINKAVKIAYDYLIPEGVDSLVWRDLLPEERFFIRGLELEMGNIYQVSAYQELARGFGVKDYKDMFENFKANSVRLKTATEYRTRGVDNDVFGSSLMRHVLVSLYQCVQAESTVEGINYLKAKYDQDNEYWDKRSAIMEILGFISRFENISHMKHWQNDAYYARLLQGAVRNDGI</sequence>
<dbReference type="InterPro" id="IPR049953">
    <property type="entry name" value="Antiphage_assoc"/>
</dbReference>
<dbReference type="SUPFAM" id="SSF53335">
    <property type="entry name" value="S-adenosyl-L-methionine-dependent methyltransferases"/>
    <property type="match status" value="1"/>
</dbReference>
<evidence type="ECO:0000313" key="2">
    <source>
        <dbReference type="EMBL" id="GGN57550.1"/>
    </source>
</evidence>
<dbReference type="InterPro" id="IPR009537">
    <property type="entry name" value="DUF1156"/>
</dbReference>
<accession>A0A917XYS6</accession>
<feature type="domain" description="DUF1156" evidence="1">
    <location>
        <begin position="12"/>
        <end position="73"/>
    </location>
</feature>
<dbReference type="GO" id="GO:0008168">
    <property type="term" value="F:methyltransferase activity"/>
    <property type="evidence" value="ECO:0007669"/>
    <property type="project" value="UniProtKB-KW"/>
</dbReference>
<dbReference type="GO" id="GO:0032259">
    <property type="term" value="P:methylation"/>
    <property type="evidence" value="ECO:0007669"/>
    <property type="project" value="UniProtKB-KW"/>
</dbReference>
<dbReference type="RefSeq" id="WP_188856934.1">
    <property type="nucleotide sequence ID" value="NZ_BMOS01000011.1"/>
</dbReference>
<protein>
    <submittedName>
        <fullName evidence="2">DNA methylase</fullName>
    </submittedName>
</protein>
<dbReference type="Proteomes" id="UP000624041">
    <property type="component" value="Unassembled WGS sequence"/>
</dbReference>
<dbReference type="Pfam" id="PF06634">
    <property type="entry name" value="DUF1156"/>
    <property type="match status" value="1"/>
</dbReference>
<reference evidence="2" key="2">
    <citation type="submission" date="2020-09" db="EMBL/GenBank/DDBJ databases">
        <authorList>
            <person name="Sun Q."/>
            <person name="Ohkuma M."/>
        </authorList>
    </citation>
    <scope>NUCLEOTIDE SEQUENCE</scope>
    <source>
        <strain evidence="2">JCM 17251</strain>
    </source>
</reference>
<evidence type="ECO:0000313" key="3">
    <source>
        <dbReference type="Proteomes" id="UP000624041"/>
    </source>
</evidence>
<evidence type="ECO:0000259" key="1">
    <source>
        <dbReference type="Pfam" id="PF06634"/>
    </source>
</evidence>
<dbReference type="InterPro" id="IPR029063">
    <property type="entry name" value="SAM-dependent_MTases_sf"/>
</dbReference>
<name>A0A917XYS6_9BACI</name>
<organism evidence="2 3">
    <name type="scientific">Oceanobacillus indicireducens</name>
    <dbReference type="NCBI Taxonomy" id="1004261"/>
    <lineage>
        <taxon>Bacteria</taxon>
        <taxon>Bacillati</taxon>
        <taxon>Bacillota</taxon>
        <taxon>Bacilli</taxon>
        <taxon>Bacillales</taxon>
        <taxon>Bacillaceae</taxon>
        <taxon>Oceanobacillus</taxon>
    </lineage>
</organism>
<dbReference type="NCBIfam" id="NF042963">
    <property type="entry name" value="DUF1156_antiphage"/>
    <property type="match status" value="1"/>
</dbReference>
<dbReference type="Gene3D" id="3.40.50.150">
    <property type="entry name" value="Vaccinia Virus protein VP39"/>
    <property type="match status" value="1"/>
</dbReference>
<keyword evidence="3" id="KW-1185">Reference proteome</keyword>